<gene>
    <name evidence="7" type="primary">gltD</name>
    <name evidence="7" type="ORF">COEU31_14730</name>
</gene>
<sequence>MGKPTGFLEYERKTSAELAPKDRIKNFNEFHTPLSRDEQRKQAARCMDCGVPFCQAGMNICGMTSGCPLNNLIPEWNDMLYNDNLEQAFARLSKTNCFPEFTSRVCPALCEKACTCNLNGDPVSVRENERAIIEYAFANDLVNDKQPKVHSGKKVAVIGSGPSGLAVADQLIGRGHDVTVYERSDRPGGLLMYGIPNMKLEKQIIDRRIDVMKKRGIKFVLNTEVATGKASAKAVCPKDDQMTGYLKNKNLKYVKAEDLLKEYDAVVLACGATNPRDIKAPGRDAKGIYFAVDFLKTTTMSLVNSGFADKQFVNCKGKNVLVIGGGDTGNDCVGTAVREGAVSVTQLEMMPKAPDTRTPDNPWPEWPKICKTDYGQQEAIAVYGHDPRIYETTVKEFIKDKDGNVKAAKCVKLDWKKDPETGRMTMTEIEGSEYIVDCDVVLIAAGFLGCQTYVAESFGVELNERTNVKTPCPNSYTTNVPKVFVAGDMHRGQSLVVWAIREGREAAMAVEELLLGYTNLQ</sequence>
<dbReference type="Gene3D" id="3.40.50.720">
    <property type="entry name" value="NAD(P)-binding Rossmann-like Domain"/>
    <property type="match status" value="1"/>
</dbReference>
<comment type="caution">
    <text evidence="7">The sequence shown here is derived from an EMBL/GenBank/DDBJ whole genome shotgun (WGS) entry which is preliminary data.</text>
</comment>
<evidence type="ECO:0000259" key="5">
    <source>
        <dbReference type="Pfam" id="PF07992"/>
    </source>
</evidence>
<dbReference type="InterPro" id="IPR028261">
    <property type="entry name" value="DPD_II"/>
</dbReference>
<keyword evidence="3" id="KW-0314">Glutamate biosynthesis</keyword>
<reference evidence="7" key="1">
    <citation type="submission" date="2020-06" db="EMBL/GenBank/DDBJ databases">
        <title>Characterization of fructooligosaccharide metabolism and fructooligosaccharide-degrading enzymes in human commensal butyrate producers.</title>
        <authorList>
            <person name="Tanno H."/>
            <person name="Fujii T."/>
            <person name="Hirano K."/>
            <person name="Maeno S."/>
            <person name="Tonozuka T."/>
            <person name="Sakamoto M."/>
            <person name="Ohkuma M."/>
            <person name="Tochio T."/>
            <person name="Endo A."/>
        </authorList>
    </citation>
    <scope>NUCLEOTIDE SEQUENCE</scope>
    <source>
        <strain evidence="7">JCM 31265</strain>
    </source>
</reference>
<keyword evidence="2" id="KW-0560">Oxidoreductase</keyword>
<feature type="domain" description="Dihydroprymidine dehydrogenase" evidence="6">
    <location>
        <begin position="23"/>
        <end position="139"/>
    </location>
</feature>
<dbReference type="InterPro" id="IPR006005">
    <property type="entry name" value="Glut_synth_ssu1"/>
</dbReference>
<dbReference type="NCBIfam" id="TIGR01317">
    <property type="entry name" value="GOGAT_sm_gam"/>
    <property type="match status" value="1"/>
</dbReference>
<evidence type="ECO:0000313" key="8">
    <source>
        <dbReference type="Proteomes" id="UP000660047"/>
    </source>
</evidence>
<dbReference type="AlphaFoldDB" id="A0AAI9NYC4"/>
<dbReference type="Pfam" id="PF07992">
    <property type="entry name" value="Pyr_redox_2"/>
    <property type="match status" value="1"/>
</dbReference>
<evidence type="ECO:0000259" key="6">
    <source>
        <dbReference type="Pfam" id="PF14691"/>
    </source>
</evidence>
<evidence type="ECO:0000256" key="1">
    <source>
        <dbReference type="ARBA" id="ARBA00022605"/>
    </source>
</evidence>
<dbReference type="RefSeq" id="WP_055223742.1">
    <property type="nucleotide sequence ID" value="NZ_BLYL01000007.1"/>
</dbReference>
<dbReference type="EMBL" id="BLYL01000007">
    <property type="protein sequence ID" value="GFO94427.1"/>
    <property type="molecule type" value="Genomic_DNA"/>
</dbReference>
<dbReference type="InterPro" id="IPR036188">
    <property type="entry name" value="FAD/NAD-bd_sf"/>
</dbReference>
<organism evidence="7 8">
    <name type="scientific">Coprococcus eutactus</name>
    <dbReference type="NCBI Taxonomy" id="33043"/>
    <lineage>
        <taxon>Bacteria</taxon>
        <taxon>Bacillati</taxon>
        <taxon>Bacillota</taxon>
        <taxon>Clostridia</taxon>
        <taxon>Lachnospirales</taxon>
        <taxon>Lachnospiraceae</taxon>
        <taxon>Coprococcus</taxon>
    </lineage>
</organism>
<dbReference type="SUPFAM" id="SSF51971">
    <property type="entry name" value="Nucleotide-binding domain"/>
    <property type="match status" value="2"/>
</dbReference>
<evidence type="ECO:0000256" key="3">
    <source>
        <dbReference type="ARBA" id="ARBA00023164"/>
    </source>
</evidence>
<dbReference type="GO" id="GO:0016639">
    <property type="term" value="F:oxidoreductase activity, acting on the CH-NH2 group of donors, NAD or NADP as acceptor"/>
    <property type="evidence" value="ECO:0007669"/>
    <property type="project" value="InterPro"/>
</dbReference>
<name>A0AAI9NYC4_9FIRM</name>
<dbReference type="InterPro" id="IPR051394">
    <property type="entry name" value="Glutamate_Synthase"/>
</dbReference>
<dbReference type="Proteomes" id="UP000660047">
    <property type="component" value="Unassembled WGS sequence"/>
</dbReference>
<accession>A0AAI9NYC4</accession>
<dbReference type="InterPro" id="IPR023753">
    <property type="entry name" value="FAD/NAD-binding_dom"/>
</dbReference>
<dbReference type="Pfam" id="PF13450">
    <property type="entry name" value="NAD_binding_8"/>
    <property type="match status" value="1"/>
</dbReference>
<dbReference type="GO" id="GO:0006537">
    <property type="term" value="P:glutamate biosynthetic process"/>
    <property type="evidence" value="ECO:0007669"/>
    <property type="project" value="UniProtKB-KW"/>
</dbReference>
<comment type="pathway">
    <text evidence="4">Amino-acid biosynthesis.</text>
</comment>
<dbReference type="PANTHER" id="PTHR43100:SF1">
    <property type="entry name" value="GLUTAMATE SYNTHASE [NADPH] SMALL CHAIN"/>
    <property type="match status" value="1"/>
</dbReference>
<protein>
    <submittedName>
        <fullName evidence="7">Glutamate synthase subunit beta</fullName>
    </submittedName>
</protein>
<evidence type="ECO:0000256" key="4">
    <source>
        <dbReference type="ARBA" id="ARBA00029440"/>
    </source>
</evidence>
<keyword evidence="1" id="KW-0028">Amino-acid biosynthesis</keyword>
<dbReference type="Gene3D" id="3.50.50.60">
    <property type="entry name" value="FAD/NAD(P)-binding domain"/>
    <property type="match status" value="1"/>
</dbReference>
<dbReference type="GO" id="GO:0051536">
    <property type="term" value="F:iron-sulfur cluster binding"/>
    <property type="evidence" value="ECO:0007669"/>
    <property type="project" value="InterPro"/>
</dbReference>
<evidence type="ECO:0000256" key="2">
    <source>
        <dbReference type="ARBA" id="ARBA00023002"/>
    </source>
</evidence>
<proteinExistence type="predicted"/>
<dbReference type="SUPFAM" id="SSF46548">
    <property type="entry name" value="alpha-helical ferredoxin"/>
    <property type="match status" value="1"/>
</dbReference>
<dbReference type="InterPro" id="IPR009051">
    <property type="entry name" value="Helical_ferredxn"/>
</dbReference>
<dbReference type="PANTHER" id="PTHR43100">
    <property type="entry name" value="GLUTAMATE SYNTHASE [NADPH] SMALL CHAIN"/>
    <property type="match status" value="1"/>
</dbReference>
<evidence type="ECO:0000313" key="7">
    <source>
        <dbReference type="EMBL" id="GFO94427.1"/>
    </source>
</evidence>
<dbReference type="PRINTS" id="PR00419">
    <property type="entry name" value="ADXRDTASE"/>
</dbReference>
<dbReference type="Gene3D" id="1.10.1060.10">
    <property type="entry name" value="Alpha-helical ferredoxin"/>
    <property type="match status" value="1"/>
</dbReference>
<dbReference type="Pfam" id="PF14691">
    <property type="entry name" value="Fer4_20"/>
    <property type="match status" value="1"/>
</dbReference>
<feature type="domain" description="FAD/NAD(P)-binding" evidence="5">
    <location>
        <begin position="257"/>
        <end position="503"/>
    </location>
</feature>